<feature type="transmembrane region" description="Helical" evidence="1">
    <location>
        <begin position="100"/>
        <end position="123"/>
    </location>
</feature>
<keyword evidence="1" id="KW-1133">Transmembrane helix</keyword>
<feature type="transmembrane region" description="Helical" evidence="1">
    <location>
        <begin position="156"/>
        <end position="177"/>
    </location>
</feature>
<protein>
    <recommendedName>
        <fullName evidence="4">Integral membrane protein</fullName>
    </recommendedName>
</protein>
<keyword evidence="1" id="KW-0472">Membrane</keyword>
<name>A0ABQ4GAP4_9ACTN</name>
<organism evidence="2 3">
    <name type="scientific">Microbispora corallina</name>
    <dbReference type="NCBI Taxonomy" id="83302"/>
    <lineage>
        <taxon>Bacteria</taxon>
        <taxon>Bacillati</taxon>
        <taxon>Actinomycetota</taxon>
        <taxon>Actinomycetes</taxon>
        <taxon>Streptosporangiales</taxon>
        <taxon>Streptosporangiaceae</taxon>
        <taxon>Microbispora</taxon>
    </lineage>
</organism>
<dbReference type="RefSeq" id="WP_204061106.1">
    <property type="nucleotide sequence ID" value="NZ_BOOC01000051.1"/>
</dbReference>
<evidence type="ECO:0000256" key="1">
    <source>
        <dbReference type="SAM" id="Phobius"/>
    </source>
</evidence>
<feature type="transmembrane region" description="Helical" evidence="1">
    <location>
        <begin position="129"/>
        <end position="147"/>
    </location>
</feature>
<dbReference type="Proteomes" id="UP000603904">
    <property type="component" value="Unassembled WGS sequence"/>
</dbReference>
<keyword evidence="3" id="KW-1185">Reference proteome</keyword>
<gene>
    <name evidence="2" type="ORF">Mco01_70790</name>
</gene>
<reference evidence="2 3" key="1">
    <citation type="submission" date="2021-01" db="EMBL/GenBank/DDBJ databases">
        <title>Whole genome shotgun sequence of Microbispora corallina NBRC 16416.</title>
        <authorList>
            <person name="Komaki H."/>
            <person name="Tamura T."/>
        </authorList>
    </citation>
    <scope>NUCLEOTIDE SEQUENCE [LARGE SCALE GENOMIC DNA]</scope>
    <source>
        <strain evidence="2 3">NBRC 16416</strain>
    </source>
</reference>
<comment type="caution">
    <text evidence="2">The sequence shown here is derived from an EMBL/GenBank/DDBJ whole genome shotgun (WGS) entry which is preliminary data.</text>
</comment>
<evidence type="ECO:0000313" key="2">
    <source>
        <dbReference type="EMBL" id="GIH44079.1"/>
    </source>
</evidence>
<keyword evidence="1" id="KW-0812">Transmembrane</keyword>
<dbReference type="PANTHER" id="PTHR40761">
    <property type="entry name" value="CONSERVED INTEGRAL MEMBRANE ALANINE VALINE AND LEUCINE RICH PROTEIN-RELATED"/>
    <property type="match status" value="1"/>
</dbReference>
<evidence type="ECO:0000313" key="3">
    <source>
        <dbReference type="Proteomes" id="UP000603904"/>
    </source>
</evidence>
<dbReference type="PANTHER" id="PTHR40761:SF1">
    <property type="entry name" value="CONSERVED INTEGRAL MEMBRANE ALANINE VALINE AND LEUCINE RICH PROTEIN-RELATED"/>
    <property type="match status" value="1"/>
</dbReference>
<feature type="transmembrane region" description="Helical" evidence="1">
    <location>
        <begin position="183"/>
        <end position="202"/>
    </location>
</feature>
<accession>A0ABQ4GAP4</accession>
<evidence type="ECO:0008006" key="4">
    <source>
        <dbReference type="Google" id="ProtNLM"/>
    </source>
</evidence>
<dbReference type="EMBL" id="BOOC01000051">
    <property type="protein sequence ID" value="GIH44079.1"/>
    <property type="molecule type" value="Genomic_DNA"/>
</dbReference>
<feature type="transmembrane region" description="Helical" evidence="1">
    <location>
        <begin position="69"/>
        <end position="88"/>
    </location>
</feature>
<sequence length="314" mass="30194">MTALAAGLALLGSLFFATGAALQQYEAARSPGAGLGALLRRPRWLLAAASMTAGGALHIGALRVGPLTVVQPMGVAALLFALPIAAALHGRRVARAEIAAAGMVAAGLAGIVLLVPAAVPSPALDGAEAAGMLAAAALTALACRALAARAAAPARAALLAVAAGVLYGSAATLVRVLAEAPGLNLWLLAVVPFPAVAALALLQRAYACGHFGVAFASVQLADPLTAVACGALLLGEPLPASPAVATAAGLLAAAGTVALARTATGAGPGATTPRATTPLATTAETAVTGMVSTSAASAAATASMRTPPREIGAR</sequence>
<proteinExistence type="predicted"/>